<name>A0ABV0ZZX5_9TELE</name>
<accession>A0ABV0ZZX5</accession>
<dbReference type="Proteomes" id="UP001469553">
    <property type="component" value="Unassembled WGS sequence"/>
</dbReference>
<evidence type="ECO:0000313" key="1">
    <source>
        <dbReference type="EMBL" id="MEQ2311813.1"/>
    </source>
</evidence>
<reference evidence="1 2" key="1">
    <citation type="submission" date="2021-06" db="EMBL/GenBank/DDBJ databases">
        <authorList>
            <person name="Palmer J.M."/>
        </authorList>
    </citation>
    <scope>NUCLEOTIDE SEQUENCE [LARGE SCALE GENOMIC DNA]</scope>
    <source>
        <strain evidence="1 2">AS_MEX2019</strain>
        <tissue evidence="1">Muscle</tissue>
    </source>
</reference>
<protein>
    <submittedName>
        <fullName evidence="1">Uncharacterized protein</fullName>
    </submittedName>
</protein>
<sequence length="99" mass="10745">MGSKTGEIALICAEWKTIAMEFVAHMTAHFLMLKTRAAGASHTDLNINAFEKNVTAKQPKAKNDFVSVSGPLCVLFQICQQSAKTATKITKHSGHILKS</sequence>
<comment type="caution">
    <text evidence="1">The sequence shown here is derived from an EMBL/GenBank/DDBJ whole genome shotgun (WGS) entry which is preliminary data.</text>
</comment>
<proteinExistence type="predicted"/>
<organism evidence="1 2">
    <name type="scientific">Ameca splendens</name>
    <dbReference type="NCBI Taxonomy" id="208324"/>
    <lineage>
        <taxon>Eukaryota</taxon>
        <taxon>Metazoa</taxon>
        <taxon>Chordata</taxon>
        <taxon>Craniata</taxon>
        <taxon>Vertebrata</taxon>
        <taxon>Euteleostomi</taxon>
        <taxon>Actinopterygii</taxon>
        <taxon>Neopterygii</taxon>
        <taxon>Teleostei</taxon>
        <taxon>Neoteleostei</taxon>
        <taxon>Acanthomorphata</taxon>
        <taxon>Ovalentaria</taxon>
        <taxon>Atherinomorphae</taxon>
        <taxon>Cyprinodontiformes</taxon>
        <taxon>Goodeidae</taxon>
        <taxon>Ameca</taxon>
    </lineage>
</organism>
<dbReference type="EMBL" id="JAHRIP010077570">
    <property type="protein sequence ID" value="MEQ2311813.1"/>
    <property type="molecule type" value="Genomic_DNA"/>
</dbReference>
<evidence type="ECO:0000313" key="2">
    <source>
        <dbReference type="Proteomes" id="UP001469553"/>
    </source>
</evidence>
<keyword evidence="2" id="KW-1185">Reference proteome</keyword>
<gene>
    <name evidence="1" type="ORF">AMECASPLE_024451</name>
</gene>